<evidence type="ECO:0000313" key="3">
    <source>
        <dbReference type="Proteomes" id="UP000054047"/>
    </source>
</evidence>
<gene>
    <name evidence="2" type="ORF">ANCDUO_05166</name>
</gene>
<evidence type="ECO:0008006" key="4">
    <source>
        <dbReference type="Google" id="ProtNLM"/>
    </source>
</evidence>
<accession>A0A0C2GZ91</accession>
<dbReference type="Gene3D" id="3.40.50.2300">
    <property type="match status" value="1"/>
</dbReference>
<dbReference type="EMBL" id="KN728011">
    <property type="protein sequence ID" value="KIH64524.1"/>
    <property type="molecule type" value="Genomic_DNA"/>
</dbReference>
<name>A0A0C2GZ91_9BILA</name>
<dbReference type="AlphaFoldDB" id="A0A0C2GZ91"/>
<feature type="signal peptide" evidence="1">
    <location>
        <begin position="1"/>
        <end position="16"/>
    </location>
</feature>
<protein>
    <recommendedName>
        <fullName evidence="4">Receptor ligand binding region domain-containing protein</fullName>
    </recommendedName>
</protein>
<keyword evidence="3" id="KW-1185">Reference proteome</keyword>
<dbReference type="Proteomes" id="UP000054047">
    <property type="component" value="Unassembled WGS sequence"/>
</dbReference>
<feature type="chain" id="PRO_5002161461" description="Receptor ligand binding region domain-containing protein" evidence="1">
    <location>
        <begin position="17"/>
        <end position="213"/>
    </location>
</feature>
<sequence length="213" mass="23748">MLTLCIWALILRDVCAATYNIGTTATKGSLAYENVRYGVERWNSANAAHTEVSLNIVATELYFAGIEERMCDVMQHSVVAVLIPNSEERLDEVLMKSMCHHFRIPCLTLKMGNRMEFAPDFVTSIGPSRGLGARATSEFLENLRWTSFLLAYQHESDFANDDGPYVLDGVEIGRTCQPLHARDVVGLQPAASDWERLGKEGDSTGRNREFGNL</sequence>
<proteinExistence type="predicted"/>
<evidence type="ECO:0000313" key="2">
    <source>
        <dbReference type="EMBL" id="KIH64524.1"/>
    </source>
</evidence>
<organism evidence="2 3">
    <name type="scientific">Ancylostoma duodenale</name>
    <dbReference type="NCBI Taxonomy" id="51022"/>
    <lineage>
        <taxon>Eukaryota</taxon>
        <taxon>Metazoa</taxon>
        <taxon>Ecdysozoa</taxon>
        <taxon>Nematoda</taxon>
        <taxon>Chromadorea</taxon>
        <taxon>Rhabditida</taxon>
        <taxon>Rhabditina</taxon>
        <taxon>Rhabditomorpha</taxon>
        <taxon>Strongyloidea</taxon>
        <taxon>Ancylostomatidae</taxon>
        <taxon>Ancylostomatinae</taxon>
        <taxon>Ancylostoma</taxon>
    </lineage>
</organism>
<reference evidence="2 3" key="1">
    <citation type="submission" date="2013-12" db="EMBL/GenBank/DDBJ databases">
        <title>Draft genome of the parsitic nematode Ancylostoma duodenale.</title>
        <authorList>
            <person name="Mitreva M."/>
        </authorList>
    </citation>
    <scope>NUCLEOTIDE SEQUENCE [LARGE SCALE GENOMIC DNA]</scope>
    <source>
        <strain evidence="2 3">Zhejiang</strain>
    </source>
</reference>
<dbReference type="OrthoDB" id="5826794at2759"/>
<evidence type="ECO:0000256" key="1">
    <source>
        <dbReference type="SAM" id="SignalP"/>
    </source>
</evidence>
<keyword evidence="1" id="KW-0732">Signal</keyword>